<gene>
    <name evidence="2" type="ORF">NU09_1536</name>
</gene>
<name>A0A444WBK5_9FLAO</name>
<dbReference type="EMBL" id="JUIW01000005">
    <property type="protein sequence ID" value="RYJ43198.1"/>
    <property type="molecule type" value="Genomic_DNA"/>
</dbReference>
<keyword evidence="1" id="KW-0812">Transmembrane</keyword>
<keyword evidence="1" id="KW-0472">Membrane</keyword>
<accession>A0A444WBK5</accession>
<dbReference type="Proteomes" id="UP000289775">
    <property type="component" value="Unassembled WGS sequence"/>
</dbReference>
<dbReference type="RefSeq" id="WP_242501843.1">
    <property type="nucleotide sequence ID" value="NZ_JUIW01000005.1"/>
</dbReference>
<proteinExistence type="predicted"/>
<comment type="caution">
    <text evidence="2">The sequence shown here is derived from an EMBL/GenBank/DDBJ whole genome shotgun (WGS) entry which is preliminary data.</text>
</comment>
<evidence type="ECO:0000313" key="2">
    <source>
        <dbReference type="EMBL" id="RYJ43198.1"/>
    </source>
</evidence>
<keyword evidence="3" id="KW-1185">Reference proteome</keyword>
<reference evidence="2 3" key="1">
    <citation type="submission" date="2014-12" db="EMBL/GenBank/DDBJ databases">
        <title>Genome sequence of Flavobacterium beibuense RSKm HC5.</title>
        <authorList>
            <person name="Kim J.F."/>
            <person name="Song J.Y."/>
            <person name="Kwak M.-J."/>
            <person name="Lee S.-W."/>
        </authorList>
    </citation>
    <scope>NUCLEOTIDE SEQUENCE [LARGE SCALE GENOMIC DNA]</scope>
    <source>
        <strain evidence="2 3">RSKm HC5</strain>
    </source>
</reference>
<organism evidence="2 3">
    <name type="scientific">Flavobacterium beibuense</name>
    <dbReference type="NCBI Taxonomy" id="657326"/>
    <lineage>
        <taxon>Bacteria</taxon>
        <taxon>Pseudomonadati</taxon>
        <taxon>Bacteroidota</taxon>
        <taxon>Flavobacteriia</taxon>
        <taxon>Flavobacteriales</taxon>
        <taxon>Flavobacteriaceae</taxon>
        <taxon>Flavobacterium</taxon>
    </lineage>
</organism>
<feature type="transmembrane region" description="Helical" evidence="1">
    <location>
        <begin position="168"/>
        <end position="186"/>
    </location>
</feature>
<evidence type="ECO:0000256" key="1">
    <source>
        <dbReference type="SAM" id="Phobius"/>
    </source>
</evidence>
<sequence>MLPRKNLVNELLSKRKRSITETDLIESVKALLVLDETQREAIKQRLNDGGEQDSNDFIFDYLESERIFHIDQIKAVCVDYRLRFLNSHRFKGQVPEEAVSKIRSLEKQHNTNLSGFKIAAPSKLFKLDNYDDPLLFAPIGNGYYYLIHKWGKDISGWRKLLVRPFRDFGSFLLFLILVSAMLTFMISDGALGAADVSVMRLICFLFIFKGICGISLYYCFWKGKNFNTAIWNSDYYNH</sequence>
<evidence type="ECO:0000313" key="3">
    <source>
        <dbReference type="Proteomes" id="UP000289775"/>
    </source>
</evidence>
<dbReference type="AlphaFoldDB" id="A0A444WBK5"/>
<protein>
    <submittedName>
        <fullName evidence="2">Membrane protein</fullName>
    </submittedName>
</protein>
<keyword evidence="1" id="KW-1133">Transmembrane helix</keyword>
<feature type="transmembrane region" description="Helical" evidence="1">
    <location>
        <begin position="198"/>
        <end position="220"/>
    </location>
</feature>